<reference evidence="2" key="1">
    <citation type="submission" date="2021-03" db="EMBL/GenBank/DDBJ databases">
        <title>Draft genome sequence of rust myrtle Austropuccinia psidii MF-1, a brazilian biotype.</title>
        <authorList>
            <person name="Quecine M.C."/>
            <person name="Pachon D.M.R."/>
            <person name="Bonatelli M.L."/>
            <person name="Correr F.H."/>
            <person name="Franceschini L.M."/>
            <person name="Leite T.F."/>
            <person name="Margarido G.R.A."/>
            <person name="Almeida C.A."/>
            <person name="Ferrarezi J.A."/>
            <person name="Labate C.A."/>
        </authorList>
    </citation>
    <scope>NUCLEOTIDE SEQUENCE</scope>
    <source>
        <strain evidence="2">MF-1</strain>
    </source>
</reference>
<comment type="caution">
    <text evidence="2">The sequence shown here is derived from an EMBL/GenBank/DDBJ whole genome shotgun (WGS) entry which is preliminary data.</text>
</comment>
<evidence type="ECO:0000259" key="1">
    <source>
        <dbReference type="Pfam" id="PF22936"/>
    </source>
</evidence>
<evidence type="ECO:0000313" key="2">
    <source>
        <dbReference type="EMBL" id="MBW0548518.1"/>
    </source>
</evidence>
<dbReference type="InterPro" id="IPR054722">
    <property type="entry name" value="PolX-like_BBD"/>
</dbReference>
<dbReference type="OrthoDB" id="3251181at2759"/>
<accession>A0A9Q3IR61</accession>
<protein>
    <recommendedName>
        <fullName evidence="1">Retrovirus-related Pol polyprotein from transposon TNT 1-94-like beta-barrel domain-containing protein</fullName>
    </recommendedName>
</protein>
<dbReference type="EMBL" id="AVOT02053733">
    <property type="protein sequence ID" value="MBW0548518.1"/>
    <property type="molecule type" value="Genomic_DNA"/>
</dbReference>
<feature type="domain" description="Retrovirus-related Pol polyprotein from transposon TNT 1-94-like beta-barrel" evidence="1">
    <location>
        <begin position="151"/>
        <end position="228"/>
    </location>
</feature>
<organism evidence="2 3">
    <name type="scientific">Austropuccinia psidii MF-1</name>
    <dbReference type="NCBI Taxonomy" id="1389203"/>
    <lineage>
        <taxon>Eukaryota</taxon>
        <taxon>Fungi</taxon>
        <taxon>Dikarya</taxon>
        <taxon>Basidiomycota</taxon>
        <taxon>Pucciniomycotina</taxon>
        <taxon>Pucciniomycetes</taxon>
        <taxon>Pucciniales</taxon>
        <taxon>Sphaerophragmiaceae</taxon>
        <taxon>Austropuccinia</taxon>
    </lineage>
</organism>
<name>A0A9Q3IR61_9BASI</name>
<sequence>MELESLNIKRPNNILSFSLLGKLGGERKLHQFLDSITLNEELLKTPDINLTRLQDYASLYKDRNLPSTKNSTALITNIDEPHKIVYFCKYGKHNEKCTSDWKEECWAENPHLRPNRKNKKQKFYQGSAHLSESQALITIQENQTNEMSSLIVNCGATNHMFKYTELSVRSPKQIFLILTTGNSKSNLLAEGTGTIEIICNNKKLLPDNWLYIPILKCNLLSILELFKKKISITHNKKKFV</sequence>
<proteinExistence type="predicted"/>
<dbReference type="Pfam" id="PF22936">
    <property type="entry name" value="Pol_BBD"/>
    <property type="match status" value="1"/>
</dbReference>
<evidence type="ECO:0000313" key="3">
    <source>
        <dbReference type="Proteomes" id="UP000765509"/>
    </source>
</evidence>
<dbReference type="Proteomes" id="UP000765509">
    <property type="component" value="Unassembled WGS sequence"/>
</dbReference>
<dbReference type="AlphaFoldDB" id="A0A9Q3IR61"/>
<keyword evidence="3" id="KW-1185">Reference proteome</keyword>
<gene>
    <name evidence="2" type="ORF">O181_088233</name>
</gene>